<feature type="domain" description="TRAP C4-dicarboxylate transport system permease DctM subunit" evidence="8">
    <location>
        <begin position="7"/>
        <end position="421"/>
    </location>
</feature>
<keyword evidence="7" id="KW-0813">Transport</keyword>
<comment type="caution">
    <text evidence="9">The sequence shown here is derived from an EMBL/GenBank/DDBJ whole genome shotgun (WGS) entry which is preliminary data.</text>
</comment>
<comment type="subunit">
    <text evidence="7">The complex comprises the extracytoplasmic solute receptor protein and the two transmembrane proteins.</text>
</comment>
<dbReference type="PANTHER" id="PTHR33362">
    <property type="entry name" value="SIALIC ACID TRAP TRANSPORTER PERMEASE PROTEIN SIAT-RELATED"/>
    <property type="match status" value="1"/>
</dbReference>
<feature type="transmembrane region" description="Helical" evidence="7">
    <location>
        <begin position="134"/>
        <end position="161"/>
    </location>
</feature>
<evidence type="ECO:0000313" key="10">
    <source>
        <dbReference type="Proteomes" id="UP001139516"/>
    </source>
</evidence>
<evidence type="ECO:0000256" key="1">
    <source>
        <dbReference type="ARBA" id="ARBA00004429"/>
    </source>
</evidence>
<comment type="function">
    <text evidence="7">Part of the tripartite ATP-independent periplasmic (TRAP) transport system.</text>
</comment>
<keyword evidence="4 7" id="KW-0812">Transmembrane</keyword>
<dbReference type="NCBIfam" id="TIGR00786">
    <property type="entry name" value="dctM"/>
    <property type="match status" value="1"/>
</dbReference>
<name>A0A9X2BUR4_9PROT</name>
<evidence type="ECO:0000256" key="4">
    <source>
        <dbReference type="ARBA" id="ARBA00022692"/>
    </source>
</evidence>
<keyword evidence="10" id="KW-1185">Reference proteome</keyword>
<feature type="transmembrane region" description="Helical" evidence="7">
    <location>
        <begin position="246"/>
        <end position="265"/>
    </location>
</feature>
<feature type="transmembrane region" description="Helical" evidence="7">
    <location>
        <begin position="167"/>
        <end position="190"/>
    </location>
</feature>
<feature type="transmembrane region" description="Helical" evidence="7">
    <location>
        <begin position="222"/>
        <end position="240"/>
    </location>
</feature>
<reference evidence="9" key="1">
    <citation type="submission" date="2022-04" db="EMBL/GenBank/DDBJ databases">
        <title>Roseomonas acroporae sp. nov., isolated from coral Acropora digitifera.</title>
        <authorList>
            <person name="Sun H."/>
        </authorList>
    </citation>
    <scope>NUCLEOTIDE SEQUENCE</scope>
    <source>
        <strain evidence="9">NAR14</strain>
    </source>
</reference>
<evidence type="ECO:0000256" key="6">
    <source>
        <dbReference type="ARBA" id="ARBA00023136"/>
    </source>
</evidence>
<gene>
    <name evidence="9" type="ORF">M0638_15590</name>
</gene>
<keyword evidence="6 7" id="KW-0472">Membrane</keyword>
<evidence type="ECO:0000256" key="7">
    <source>
        <dbReference type="RuleBase" id="RU369079"/>
    </source>
</evidence>
<evidence type="ECO:0000313" key="9">
    <source>
        <dbReference type="EMBL" id="MCK8785802.1"/>
    </source>
</evidence>
<dbReference type="RefSeq" id="WP_248667919.1">
    <property type="nucleotide sequence ID" value="NZ_JALPRX010000068.1"/>
</dbReference>
<dbReference type="PANTHER" id="PTHR33362:SF5">
    <property type="entry name" value="C4-DICARBOXYLATE TRAP TRANSPORTER LARGE PERMEASE PROTEIN DCTM"/>
    <property type="match status" value="1"/>
</dbReference>
<feature type="transmembrane region" description="Helical" evidence="7">
    <location>
        <begin position="319"/>
        <end position="349"/>
    </location>
</feature>
<comment type="subcellular location">
    <subcellularLocation>
        <location evidence="1 7">Cell inner membrane</location>
        <topology evidence="1 7">Multi-pass membrane protein</topology>
    </subcellularLocation>
</comment>
<feature type="transmembrane region" description="Helical" evidence="7">
    <location>
        <begin position="46"/>
        <end position="65"/>
    </location>
</feature>
<dbReference type="InterPro" id="IPR004681">
    <property type="entry name" value="TRAP_DctM"/>
</dbReference>
<feature type="transmembrane region" description="Helical" evidence="7">
    <location>
        <begin position="102"/>
        <end position="122"/>
    </location>
</feature>
<dbReference type="GO" id="GO:0005886">
    <property type="term" value="C:plasma membrane"/>
    <property type="evidence" value="ECO:0007669"/>
    <property type="project" value="UniProtKB-SubCell"/>
</dbReference>
<keyword evidence="3 7" id="KW-0997">Cell inner membrane</keyword>
<organism evidence="9 10">
    <name type="scientific">Roseomonas acroporae</name>
    <dbReference type="NCBI Taxonomy" id="2937791"/>
    <lineage>
        <taxon>Bacteria</taxon>
        <taxon>Pseudomonadati</taxon>
        <taxon>Pseudomonadota</taxon>
        <taxon>Alphaproteobacteria</taxon>
        <taxon>Acetobacterales</taxon>
        <taxon>Roseomonadaceae</taxon>
        <taxon>Roseomonas</taxon>
    </lineage>
</organism>
<dbReference type="InterPro" id="IPR010656">
    <property type="entry name" value="DctM"/>
</dbReference>
<dbReference type="GO" id="GO:0022857">
    <property type="term" value="F:transmembrane transporter activity"/>
    <property type="evidence" value="ECO:0007669"/>
    <property type="project" value="UniProtKB-UniRule"/>
</dbReference>
<dbReference type="PIRSF" id="PIRSF006066">
    <property type="entry name" value="HI0050"/>
    <property type="match status" value="1"/>
</dbReference>
<dbReference type="EMBL" id="JALPRX010000068">
    <property type="protein sequence ID" value="MCK8785802.1"/>
    <property type="molecule type" value="Genomic_DNA"/>
</dbReference>
<dbReference type="Proteomes" id="UP001139516">
    <property type="component" value="Unassembled WGS sequence"/>
</dbReference>
<evidence type="ECO:0000256" key="3">
    <source>
        <dbReference type="ARBA" id="ARBA00022519"/>
    </source>
</evidence>
<keyword evidence="2" id="KW-1003">Cell membrane</keyword>
<evidence type="ECO:0000256" key="5">
    <source>
        <dbReference type="ARBA" id="ARBA00022989"/>
    </source>
</evidence>
<comment type="caution">
    <text evidence="7">Lacks conserved residue(s) required for the propagation of feature annotation.</text>
</comment>
<dbReference type="Pfam" id="PF06808">
    <property type="entry name" value="DctM"/>
    <property type="match status" value="1"/>
</dbReference>
<sequence>MTFLLLLAALIALLYCGLPMFAALFLLPLAVLYWTEGGVPALGELVIGNLNGYLLVAIPLFMLKAHIMVRGRVVDDLYATAFLLLRGVRGGVGIATVAACTIFAAISGSSVATALTVGKIAIPQMLRYGMSRRGAFGVVAGGGTLGILLPPSAPMVLYAYVTETSVVALFAAGLVPGAMMAAMFAGWCWLTEGRAVPPADAPAADGAPGADATMARPSFARAAWALSLPVFVLGGLYLGIFTATEAAGTGTLYALLIAVLVYRHLSWADLVDGIRDATRTGAMLLLIIAGAAIYGYMLTKLRVPQEMVSLVTDLGLSRTGFLLVMMALLFVLGLILESFSIILLTMPAVLPAMAALGIDKVWYGVLLTLSLEMALISPPVAMNLVVIKAITGAPLAEVNRSVLPYIAMLAIGTGLLIAFPGIALWLPRVMGYAG</sequence>
<dbReference type="AlphaFoldDB" id="A0A9X2BUR4"/>
<keyword evidence="5 7" id="KW-1133">Transmembrane helix</keyword>
<comment type="similarity">
    <text evidence="7">Belongs to the TRAP transporter large permease family.</text>
</comment>
<feature type="transmembrane region" description="Helical" evidence="7">
    <location>
        <begin position="402"/>
        <end position="426"/>
    </location>
</feature>
<accession>A0A9X2BUR4</accession>
<feature type="transmembrane region" description="Helical" evidence="7">
    <location>
        <begin position="277"/>
        <end position="299"/>
    </location>
</feature>
<proteinExistence type="inferred from homology"/>
<evidence type="ECO:0000259" key="8">
    <source>
        <dbReference type="Pfam" id="PF06808"/>
    </source>
</evidence>
<evidence type="ECO:0000256" key="2">
    <source>
        <dbReference type="ARBA" id="ARBA00022475"/>
    </source>
</evidence>
<protein>
    <recommendedName>
        <fullName evidence="7">TRAP transporter large permease protein</fullName>
    </recommendedName>
</protein>